<sequence>MAKRPKRWRRHARPPQTRSDRPRQHLPERTVPVARPQADRRTASGPLAPQEIVTYNVLRTLGPVSREPAGGRAAPAGHGAVTVALSATSAARAARIRSTRPGSPPGSPPGPR</sequence>
<dbReference type="KEGG" id="fal:FRAAL3844"/>
<reference evidence="2 3" key="1">
    <citation type="journal article" date="2007" name="Genome Res.">
        <title>Genome characteristics of facultatively symbiotic Frankia sp. strains reflect host range and host plant biogeography.</title>
        <authorList>
            <person name="Normand P."/>
            <person name="Lapierre P."/>
            <person name="Tisa L.S."/>
            <person name="Gogarten J.P."/>
            <person name="Alloisio N."/>
            <person name="Bagnarol E."/>
            <person name="Bassi C.A."/>
            <person name="Berry A.M."/>
            <person name="Bickhart D.M."/>
            <person name="Choisne N."/>
            <person name="Couloux A."/>
            <person name="Cournoyer B."/>
            <person name="Cruveiller S."/>
            <person name="Daubin V."/>
            <person name="Demange N."/>
            <person name="Francino M.P."/>
            <person name="Goltsman E."/>
            <person name="Huang Y."/>
            <person name="Kopp O.R."/>
            <person name="Labarre L."/>
            <person name="Lapidus A."/>
            <person name="Lavire C."/>
            <person name="Marechal J."/>
            <person name="Martinez M."/>
            <person name="Mastronunzio J.E."/>
            <person name="Mullin B.C."/>
            <person name="Niemann J."/>
            <person name="Pujic P."/>
            <person name="Rawnsley T."/>
            <person name="Rouy Z."/>
            <person name="Schenowitz C."/>
            <person name="Sellstedt A."/>
            <person name="Tavares F."/>
            <person name="Tomkins J.P."/>
            <person name="Vallenet D."/>
            <person name="Valverde C."/>
            <person name="Wall L.G."/>
            <person name="Wang Y."/>
            <person name="Medigue C."/>
            <person name="Benson D.R."/>
        </authorList>
    </citation>
    <scope>NUCLEOTIDE SEQUENCE [LARGE SCALE GENOMIC DNA]</scope>
    <source>
        <strain evidence="3">DSM 45986 / CECT 9034 / ACN14a</strain>
    </source>
</reference>
<dbReference type="HOGENOM" id="CLU_2142224_0_0_11"/>
<dbReference type="AlphaFoldDB" id="Q0RJ27"/>
<feature type="compositionally biased region" description="Basic and acidic residues" evidence="1">
    <location>
        <begin position="18"/>
        <end position="28"/>
    </location>
</feature>
<keyword evidence="3" id="KW-1185">Reference proteome</keyword>
<accession>Q0RJ27</accession>
<feature type="compositionally biased region" description="Pro residues" evidence="1">
    <location>
        <begin position="102"/>
        <end position="112"/>
    </location>
</feature>
<gene>
    <name evidence="2" type="ordered locus">FRAAL3844</name>
</gene>
<organism evidence="2 3">
    <name type="scientific">Frankia alni (strain DSM 45986 / CECT 9034 / ACN14a)</name>
    <dbReference type="NCBI Taxonomy" id="326424"/>
    <lineage>
        <taxon>Bacteria</taxon>
        <taxon>Bacillati</taxon>
        <taxon>Actinomycetota</taxon>
        <taxon>Actinomycetes</taxon>
        <taxon>Frankiales</taxon>
        <taxon>Frankiaceae</taxon>
        <taxon>Frankia</taxon>
    </lineage>
</organism>
<feature type="region of interest" description="Disordered" evidence="1">
    <location>
        <begin position="1"/>
        <end position="48"/>
    </location>
</feature>
<evidence type="ECO:0000313" key="3">
    <source>
        <dbReference type="Proteomes" id="UP000000657"/>
    </source>
</evidence>
<name>Q0RJ27_FRAAA</name>
<dbReference type="Proteomes" id="UP000000657">
    <property type="component" value="Chromosome"/>
</dbReference>
<feature type="compositionally biased region" description="Basic residues" evidence="1">
    <location>
        <begin position="1"/>
        <end position="13"/>
    </location>
</feature>
<feature type="region of interest" description="Disordered" evidence="1">
    <location>
        <begin position="91"/>
        <end position="112"/>
    </location>
</feature>
<evidence type="ECO:0000256" key="1">
    <source>
        <dbReference type="SAM" id="MobiDB-lite"/>
    </source>
</evidence>
<protein>
    <submittedName>
        <fullName evidence="2">Uncharacterized protein</fullName>
    </submittedName>
</protein>
<proteinExistence type="predicted"/>
<evidence type="ECO:0000313" key="2">
    <source>
        <dbReference type="EMBL" id="CAJ62487.1"/>
    </source>
</evidence>
<dbReference type="EMBL" id="CT573213">
    <property type="protein sequence ID" value="CAJ62487.1"/>
    <property type="molecule type" value="Genomic_DNA"/>
</dbReference>